<dbReference type="RefSeq" id="WP_329415590.1">
    <property type="nucleotide sequence ID" value="NZ_CP109441.1"/>
</dbReference>
<organism evidence="1 2">
    <name type="scientific">Nocardia vinacea</name>
    <dbReference type="NCBI Taxonomy" id="96468"/>
    <lineage>
        <taxon>Bacteria</taxon>
        <taxon>Bacillati</taxon>
        <taxon>Actinomycetota</taxon>
        <taxon>Actinomycetes</taxon>
        <taxon>Mycobacteriales</taxon>
        <taxon>Nocardiaceae</taxon>
        <taxon>Nocardia</taxon>
    </lineage>
</organism>
<dbReference type="Proteomes" id="UP001432062">
    <property type="component" value="Chromosome"/>
</dbReference>
<evidence type="ECO:0000313" key="2">
    <source>
        <dbReference type="Proteomes" id="UP001432062"/>
    </source>
</evidence>
<sequence length="149" mass="16586">MAPKKIRSPAARHRVPPEYTPRLRLKPKAERDGYIDGAWWPRSGELTAELPDLLAVLSVGLGPVWRVVYDPACWSRVPQQMTVANRTVRLDPYRFERWNTMFVFGRDSGLIVLRVIPSATAEDTAHAALMAAVNPEPATLAASGIEPRS</sequence>
<gene>
    <name evidence="1" type="ORF">OG563_22855</name>
</gene>
<proteinExistence type="predicted"/>
<name>A0ABZ1Z5F6_9NOCA</name>
<reference evidence="1" key="1">
    <citation type="submission" date="2022-10" db="EMBL/GenBank/DDBJ databases">
        <title>The complete genomes of actinobacterial strains from the NBC collection.</title>
        <authorList>
            <person name="Joergensen T.S."/>
            <person name="Alvarez Arevalo M."/>
            <person name="Sterndorff E.B."/>
            <person name="Faurdal D."/>
            <person name="Vuksanovic O."/>
            <person name="Mourched A.-S."/>
            <person name="Charusanti P."/>
            <person name="Shaw S."/>
            <person name="Blin K."/>
            <person name="Weber T."/>
        </authorList>
    </citation>
    <scope>NUCLEOTIDE SEQUENCE</scope>
    <source>
        <strain evidence="1">NBC_01482</strain>
    </source>
</reference>
<accession>A0ABZ1Z5F6</accession>
<dbReference type="EMBL" id="CP109441">
    <property type="protein sequence ID" value="WUV50787.1"/>
    <property type="molecule type" value="Genomic_DNA"/>
</dbReference>
<dbReference type="InterPro" id="IPR046036">
    <property type="entry name" value="DUF5994"/>
</dbReference>
<dbReference type="Pfam" id="PF19457">
    <property type="entry name" value="DUF5994"/>
    <property type="match status" value="1"/>
</dbReference>
<evidence type="ECO:0000313" key="1">
    <source>
        <dbReference type="EMBL" id="WUV50787.1"/>
    </source>
</evidence>
<keyword evidence="2" id="KW-1185">Reference proteome</keyword>
<protein>
    <submittedName>
        <fullName evidence="1">DUF5994 family protein</fullName>
    </submittedName>
</protein>